<accession>A0AAX4JFI9</accession>
<dbReference type="RefSeq" id="XP_065330773.1">
    <property type="nucleotide sequence ID" value="XM_065474701.1"/>
</dbReference>
<dbReference type="Proteomes" id="UP001334084">
    <property type="component" value="Chromosome 9"/>
</dbReference>
<organism evidence="2 3">
    <name type="scientific">Vairimorpha necatrix</name>
    <dbReference type="NCBI Taxonomy" id="6039"/>
    <lineage>
        <taxon>Eukaryota</taxon>
        <taxon>Fungi</taxon>
        <taxon>Fungi incertae sedis</taxon>
        <taxon>Microsporidia</taxon>
        <taxon>Nosematidae</taxon>
        <taxon>Vairimorpha</taxon>
    </lineage>
</organism>
<evidence type="ECO:0000313" key="3">
    <source>
        <dbReference type="Proteomes" id="UP001334084"/>
    </source>
</evidence>
<proteinExistence type="predicted"/>
<dbReference type="KEGG" id="vnx:VNE69_09180"/>
<sequence length="81" mass="9366">MMLFALFLSAFSLSKDFLSALKEEDIRMARHLISHGMTVTHPEYPFLKTSTGEYTGHDTEELNEEDRRMARHLSLEGYTVN</sequence>
<gene>
    <name evidence="2" type="ORF">VNE69_09180</name>
</gene>
<dbReference type="GeneID" id="90542459"/>
<dbReference type="EMBL" id="CP142734">
    <property type="protein sequence ID" value="WUR04628.1"/>
    <property type="molecule type" value="Genomic_DNA"/>
</dbReference>
<feature type="signal peptide" evidence="1">
    <location>
        <begin position="1"/>
        <end position="20"/>
    </location>
</feature>
<keyword evidence="3" id="KW-1185">Reference proteome</keyword>
<feature type="chain" id="PRO_5043376981" evidence="1">
    <location>
        <begin position="21"/>
        <end position="81"/>
    </location>
</feature>
<name>A0AAX4JFI9_9MICR</name>
<dbReference type="AlphaFoldDB" id="A0AAX4JFI9"/>
<reference evidence="2" key="1">
    <citation type="journal article" date="2024" name="BMC Genomics">
        <title>Functional annotation of a divergent genome using sequence and structure-based similarity.</title>
        <authorList>
            <person name="Svedberg D."/>
            <person name="Winiger R.R."/>
            <person name="Berg A."/>
            <person name="Sharma H."/>
            <person name="Tellgren-Roth C."/>
            <person name="Debrunner-Vossbrinck B.A."/>
            <person name="Vossbrinck C.R."/>
            <person name="Barandun J."/>
        </authorList>
    </citation>
    <scope>NUCLEOTIDE SEQUENCE</scope>
    <source>
        <strain evidence="2">Illinois isolate</strain>
    </source>
</reference>
<evidence type="ECO:0000256" key="1">
    <source>
        <dbReference type="SAM" id="SignalP"/>
    </source>
</evidence>
<protein>
    <submittedName>
        <fullName evidence="2">SP-containing protein</fullName>
    </submittedName>
</protein>
<evidence type="ECO:0000313" key="2">
    <source>
        <dbReference type="EMBL" id="WUR04628.1"/>
    </source>
</evidence>
<keyword evidence="1" id="KW-0732">Signal</keyword>